<sequence>MLTTQTISAHPHILPVLRQQAGSFLALGRVSPRGASIFGTHQRYLLAQLGASMMFRSPDGTMNLSRFLQAVQSHRVASRNTAHDFIREMDKYGLIHTFAAAEDKRLRPLKLTEETIGLLGIWVSIHMKTLDALDGGTRSATFAHSPRLIAKLHPRITDRILESKRSTNPDGTFSLFTWMNDGGLVMDKMISTISDFAPKDDRIVTGLTSLDEIAAALRVTKTHLSRKMAVAEDSGSVGWLGRRGASPLWVSPGFLAEYVAYQADKLWRIDEAYAETMAMVSA</sequence>
<dbReference type="InterPro" id="IPR036390">
    <property type="entry name" value="WH_DNA-bd_sf"/>
</dbReference>
<keyword evidence="2" id="KW-1185">Reference proteome</keyword>
<comment type="caution">
    <text evidence="1">The sequence shown here is derived from an EMBL/GenBank/DDBJ whole genome shotgun (WGS) entry which is preliminary data.</text>
</comment>
<evidence type="ECO:0008006" key="3">
    <source>
        <dbReference type="Google" id="ProtNLM"/>
    </source>
</evidence>
<evidence type="ECO:0000313" key="1">
    <source>
        <dbReference type="EMBL" id="MET3613181.1"/>
    </source>
</evidence>
<dbReference type="RefSeq" id="WP_354555668.1">
    <property type="nucleotide sequence ID" value="NZ_JBEPMB010000001.1"/>
</dbReference>
<organism evidence="1 2">
    <name type="scientific">Rhizobium aquaticum</name>
    <dbReference type="NCBI Taxonomy" id="1549636"/>
    <lineage>
        <taxon>Bacteria</taxon>
        <taxon>Pseudomonadati</taxon>
        <taxon>Pseudomonadota</taxon>
        <taxon>Alphaproteobacteria</taxon>
        <taxon>Hyphomicrobiales</taxon>
        <taxon>Rhizobiaceae</taxon>
        <taxon>Rhizobium/Agrobacterium group</taxon>
        <taxon>Rhizobium</taxon>
    </lineage>
</organism>
<protein>
    <recommendedName>
        <fullName evidence="3">MarR family transcriptional regulator</fullName>
    </recommendedName>
</protein>
<dbReference type="EMBL" id="JBEPMB010000001">
    <property type="protein sequence ID" value="MET3613181.1"/>
    <property type="molecule type" value="Genomic_DNA"/>
</dbReference>
<gene>
    <name evidence="1" type="ORF">ABID16_001486</name>
</gene>
<accession>A0ABV2IYL3</accession>
<evidence type="ECO:0000313" key="2">
    <source>
        <dbReference type="Proteomes" id="UP001549047"/>
    </source>
</evidence>
<proteinExistence type="predicted"/>
<dbReference type="SUPFAM" id="SSF46785">
    <property type="entry name" value="Winged helix' DNA-binding domain"/>
    <property type="match status" value="1"/>
</dbReference>
<dbReference type="Proteomes" id="UP001549047">
    <property type="component" value="Unassembled WGS sequence"/>
</dbReference>
<name>A0ABV2IYL3_9HYPH</name>
<reference evidence="1 2" key="1">
    <citation type="submission" date="2024-06" db="EMBL/GenBank/DDBJ databases">
        <title>Genomic Encyclopedia of Type Strains, Phase IV (KMG-IV): sequencing the most valuable type-strain genomes for metagenomic binning, comparative biology and taxonomic classification.</title>
        <authorList>
            <person name="Goeker M."/>
        </authorList>
    </citation>
    <scope>NUCLEOTIDE SEQUENCE [LARGE SCALE GENOMIC DNA]</scope>
    <source>
        <strain evidence="1 2">DSM 29780</strain>
    </source>
</reference>